<dbReference type="SMART" id="SM00974">
    <property type="entry name" value="T5orf172"/>
    <property type="match status" value="1"/>
</dbReference>
<sequence length="417" mass="47215">MAASPSVTTWPTTASALRELLEVDACHSLTCHGKTQKKGTPRCTVGISKADCNKAAGLLNQIVELGSFKAAQSILSELAYLIMCKNKRVGHEAKFGPVRISDWRVKLESIPSPSVEDKEQEEDTSSEYEAGDETEDDDLPTPPSSAWHSDAETDEETSTQEDIPDLTSQTPSSTPSSTPDSPKTTKQVKVVHKFERYSITRSTTFINKKIRKLLLRPLLDSEKRVDGYIYTYTFPESYHDAAPYLKIGYAKDVQARMACWENQCKYRPKVLVQQSADHYVKIEKLVHAQLVNQRKVEATGCPVCDIRHNEWFSASSLDASRAVSLWTSWMRQMPYDEEGELKGKWKARIESLDMGDAACWEELVNAIYVDDEDDLSEEDEFQWSTDEESHHSAEEYEIYDSEDEYDDKSGTDDDEEE</sequence>
<dbReference type="AlphaFoldDB" id="A0A428TNM6"/>
<evidence type="ECO:0000313" key="4">
    <source>
        <dbReference type="Proteomes" id="UP000287144"/>
    </source>
</evidence>
<proteinExistence type="predicted"/>
<comment type="caution">
    <text evidence="3">The sequence shown here is derived from an EMBL/GenBank/DDBJ whole genome shotgun (WGS) entry which is preliminary data.</text>
</comment>
<dbReference type="EMBL" id="NKCK01000065">
    <property type="protein sequence ID" value="RSM03653.1"/>
    <property type="molecule type" value="Genomic_DNA"/>
</dbReference>
<evidence type="ECO:0000256" key="1">
    <source>
        <dbReference type="SAM" id="MobiDB-lite"/>
    </source>
</evidence>
<feature type="domain" description="Bacteriophage T5 Orf172 DNA-binding" evidence="2">
    <location>
        <begin position="239"/>
        <end position="326"/>
    </location>
</feature>
<accession>A0A428TNM6</accession>
<reference evidence="3 4" key="1">
    <citation type="submission" date="2017-06" db="EMBL/GenBank/DDBJ databases">
        <title>Comparative genomic analysis of Ambrosia Fusariam Clade fungi.</title>
        <authorList>
            <person name="Stajich J.E."/>
            <person name="Carrillo J."/>
            <person name="Kijimoto T."/>
            <person name="Eskalen A."/>
            <person name="O'Donnell K."/>
            <person name="Kasson M."/>
        </authorList>
    </citation>
    <scope>NUCLEOTIDE SEQUENCE [LARGE SCALE GENOMIC DNA]</scope>
    <source>
        <strain evidence="3 4">NRRL62579</strain>
    </source>
</reference>
<feature type="compositionally biased region" description="Acidic residues" evidence="1">
    <location>
        <begin position="152"/>
        <end position="164"/>
    </location>
</feature>
<evidence type="ECO:0000259" key="2">
    <source>
        <dbReference type="SMART" id="SM00974"/>
    </source>
</evidence>
<dbReference type="PANTHER" id="PTHR28094:SF1">
    <property type="entry name" value="MEIOTICALLY UP-REGULATED GENE 113 PROTEIN"/>
    <property type="match status" value="1"/>
</dbReference>
<gene>
    <name evidence="3" type="ORF">CEP52_007250</name>
</gene>
<feature type="compositionally biased region" description="Low complexity" evidence="1">
    <location>
        <begin position="165"/>
        <end position="187"/>
    </location>
</feature>
<feature type="region of interest" description="Disordered" evidence="1">
    <location>
        <begin position="375"/>
        <end position="417"/>
    </location>
</feature>
<dbReference type="PANTHER" id="PTHR28094">
    <property type="entry name" value="MEIOTICALLY UP-REGULATED GENE 113 PROTEIN"/>
    <property type="match status" value="1"/>
</dbReference>
<dbReference type="InterPro" id="IPR018306">
    <property type="entry name" value="Phage_T5_Orf172_DNA-bd"/>
</dbReference>
<feature type="compositionally biased region" description="Acidic residues" evidence="1">
    <location>
        <begin position="118"/>
        <end position="139"/>
    </location>
</feature>
<dbReference type="InterPro" id="IPR053006">
    <property type="entry name" value="Meiosis_regulatory"/>
</dbReference>
<dbReference type="Pfam" id="PF10544">
    <property type="entry name" value="T5orf172"/>
    <property type="match status" value="1"/>
</dbReference>
<keyword evidence="4" id="KW-1185">Reference proteome</keyword>
<protein>
    <recommendedName>
        <fullName evidence="2">Bacteriophage T5 Orf172 DNA-binding domain-containing protein</fullName>
    </recommendedName>
</protein>
<dbReference type="Proteomes" id="UP000287144">
    <property type="component" value="Unassembled WGS sequence"/>
</dbReference>
<evidence type="ECO:0000313" key="3">
    <source>
        <dbReference type="EMBL" id="RSM03653.1"/>
    </source>
</evidence>
<dbReference type="STRING" id="1325735.A0A428TNM6"/>
<organism evidence="3 4">
    <name type="scientific">Fusarium oligoseptatum</name>
    <dbReference type="NCBI Taxonomy" id="2604345"/>
    <lineage>
        <taxon>Eukaryota</taxon>
        <taxon>Fungi</taxon>
        <taxon>Dikarya</taxon>
        <taxon>Ascomycota</taxon>
        <taxon>Pezizomycotina</taxon>
        <taxon>Sordariomycetes</taxon>
        <taxon>Hypocreomycetidae</taxon>
        <taxon>Hypocreales</taxon>
        <taxon>Nectriaceae</taxon>
        <taxon>Fusarium</taxon>
        <taxon>Fusarium solani species complex</taxon>
    </lineage>
</organism>
<feature type="region of interest" description="Disordered" evidence="1">
    <location>
        <begin position="111"/>
        <end position="187"/>
    </location>
</feature>
<feature type="compositionally biased region" description="Acidic residues" evidence="1">
    <location>
        <begin position="395"/>
        <end position="417"/>
    </location>
</feature>
<name>A0A428TNM6_9HYPO</name>